<keyword evidence="1" id="KW-0812">Transmembrane</keyword>
<accession>A0A1W0E2C8</accession>
<evidence type="ECO:0000313" key="3">
    <source>
        <dbReference type="Proteomes" id="UP000192758"/>
    </source>
</evidence>
<dbReference type="Proteomes" id="UP000192758">
    <property type="component" value="Unassembled WGS sequence"/>
</dbReference>
<organism evidence="2 3">
    <name type="scientific">Ecytonucleospora hepatopenaei</name>
    <dbReference type="NCBI Taxonomy" id="646526"/>
    <lineage>
        <taxon>Eukaryota</taxon>
        <taxon>Fungi</taxon>
        <taxon>Fungi incertae sedis</taxon>
        <taxon>Microsporidia</taxon>
        <taxon>Enterocytozoonidae</taxon>
        <taxon>Ecytonucleospora</taxon>
    </lineage>
</organism>
<sequence length="89" mass="11016">MCFCMKYYINSIYFKKTKTFCLIVFVIIFINKFIERIILIFFKTKNLGENEILIRTKKAEKRILIQIYFSFFLYLSFSIFIHFRFKCKC</sequence>
<keyword evidence="1" id="KW-1133">Transmembrane helix</keyword>
<name>A0A1W0E2C8_9MICR</name>
<protein>
    <submittedName>
        <fullName evidence="2">Uncharacterized protein</fullName>
    </submittedName>
</protein>
<gene>
    <name evidence="2" type="ORF">EHP00_2596</name>
</gene>
<evidence type="ECO:0000256" key="1">
    <source>
        <dbReference type="SAM" id="Phobius"/>
    </source>
</evidence>
<comment type="caution">
    <text evidence="2">The sequence shown here is derived from an EMBL/GenBank/DDBJ whole genome shotgun (WGS) entry which is preliminary data.</text>
</comment>
<dbReference type="EMBL" id="MNPJ01000041">
    <property type="protein sequence ID" value="OQS53381.1"/>
    <property type="molecule type" value="Genomic_DNA"/>
</dbReference>
<evidence type="ECO:0000313" key="2">
    <source>
        <dbReference type="EMBL" id="OQS53381.1"/>
    </source>
</evidence>
<reference evidence="2 3" key="1">
    <citation type="journal article" date="2017" name="Environ. Microbiol.">
        <title>Decay of the glycolytic pathway and adaptation to intranuclear parasitism within Enterocytozoonidae microsporidia.</title>
        <authorList>
            <person name="Wiredu Boakye D."/>
            <person name="Jaroenlak P."/>
            <person name="Prachumwat A."/>
            <person name="Williams T.A."/>
            <person name="Bateman K.S."/>
            <person name="Itsathitphaisarn O."/>
            <person name="Sritunyalucksana K."/>
            <person name="Paszkiewicz K.H."/>
            <person name="Moore K.A."/>
            <person name="Stentiford G.D."/>
            <person name="Williams B.A."/>
        </authorList>
    </citation>
    <scope>NUCLEOTIDE SEQUENCE [LARGE SCALE GENOMIC DNA]</scope>
    <source>
        <strain evidence="2 3">TH1</strain>
    </source>
</reference>
<dbReference type="AlphaFoldDB" id="A0A1W0E2C8"/>
<feature type="transmembrane region" description="Helical" evidence="1">
    <location>
        <begin position="63"/>
        <end position="83"/>
    </location>
</feature>
<proteinExistence type="predicted"/>
<feature type="transmembrane region" description="Helical" evidence="1">
    <location>
        <begin position="20"/>
        <end position="43"/>
    </location>
</feature>
<keyword evidence="3" id="KW-1185">Reference proteome</keyword>
<keyword evidence="1" id="KW-0472">Membrane</keyword>
<dbReference type="VEuPathDB" id="MicrosporidiaDB:EHP00_2596"/>